<organism evidence="1 2">
    <name type="scientific">Naganishia vaughanmartiniae</name>
    <dbReference type="NCBI Taxonomy" id="1424756"/>
    <lineage>
        <taxon>Eukaryota</taxon>
        <taxon>Fungi</taxon>
        <taxon>Dikarya</taxon>
        <taxon>Basidiomycota</taxon>
        <taxon>Agaricomycotina</taxon>
        <taxon>Tremellomycetes</taxon>
        <taxon>Filobasidiales</taxon>
        <taxon>Filobasidiaceae</taxon>
        <taxon>Naganishia</taxon>
    </lineage>
</organism>
<gene>
    <name evidence="1" type="ORF">QFC22_002084</name>
</gene>
<name>A0ACC2XCC6_9TREE</name>
<dbReference type="EMBL" id="JASBWU010000005">
    <property type="protein sequence ID" value="KAJ9121468.1"/>
    <property type="molecule type" value="Genomic_DNA"/>
</dbReference>
<sequence length="791" mass="84579">MANFSLSATLAGHTQDVRSLHAQSGTTIISGSRDASAIVWKASKDADKRWEAARTIADPDGRFVSSVGSVRIGGESYIAVGSQSSTISLWSSTDIDATQPAHTLIGHKHNVCALDSNDAGLIVSGSWDKTAIVWRNFKPVVHLRNHEQAVWAVKCIGDDRFLTASADKLIRLFDMNGKVLQTYQGHTDCVRALSLTSDGKGFYSAANDGNVILWSFDNPRPVQILNGHTSFVYSVATLPNGEGAASSGEDGTVRVWTNGQLSQTITHPTISVWVVDVLPNGDIASGASDGLVRVWTRSEERRASAKQIQELEKAVASRQLNKTQVGDIKHTDLPGMEGLSRPGKKDGEVLMIKNNGKVEAYQWSSAGTTWQQIGEVTDAVGSGRKQVYQGIEYDYVFDVDIAEGQPPLKLPYNVSENPYDAAQKFLSNNELPMTYVDQVIKFIESNTGGVSLGSGSSAAAGYVDPFTGGSRYQPAGNGANEGATFSDPFTGAGAYRPGQSSTSSGLAGTDPFTGGGYRSQPEAVSKSFSPIKVPQYFKAINVDAAKTKINEFSSSSGAPLSQSEQQTLNEAYSQLKLPSVASLDAGFSENYDAATLLGLLSKWSEDKRFPLLPQYQSSTGQSLVELLLQACAFDSDWPAGGSKPRDINTMLVVRALANLTATEAARKALINEQLSELLEHLAGRHPFTTFNKNTRVAFATLALNLSILAIDGALPVEHGRALLQYISNILSSESEDSEVAYRTIVALGNLIASPSVSGVLEVGDVEVAKELAAGIANMIGEQRLKDIAQQI</sequence>
<protein>
    <submittedName>
        <fullName evidence="1">Uncharacterized protein</fullName>
    </submittedName>
</protein>
<proteinExistence type="predicted"/>
<reference evidence="1" key="1">
    <citation type="submission" date="2023-04" db="EMBL/GenBank/DDBJ databases">
        <title>Draft Genome sequencing of Naganishia species isolated from polar environments using Oxford Nanopore Technology.</title>
        <authorList>
            <person name="Leo P."/>
            <person name="Venkateswaran K."/>
        </authorList>
    </citation>
    <scope>NUCLEOTIDE SEQUENCE</scope>
    <source>
        <strain evidence="1">MNA-CCFEE 5425</strain>
    </source>
</reference>
<evidence type="ECO:0000313" key="2">
    <source>
        <dbReference type="Proteomes" id="UP001243375"/>
    </source>
</evidence>
<comment type="caution">
    <text evidence="1">The sequence shown here is derived from an EMBL/GenBank/DDBJ whole genome shotgun (WGS) entry which is preliminary data.</text>
</comment>
<keyword evidence="2" id="KW-1185">Reference proteome</keyword>
<dbReference type="Proteomes" id="UP001243375">
    <property type="component" value="Unassembled WGS sequence"/>
</dbReference>
<accession>A0ACC2XCC6</accession>
<evidence type="ECO:0000313" key="1">
    <source>
        <dbReference type="EMBL" id="KAJ9121468.1"/>
    </source>
</evidence>